<gene>
    <name evidence="3" type="primary">Lrrc23</name>
    <name evidence="3" type="ORF">ANHANH_R01544</name>
</gene>
<dbReference type="InterPro" id="IPR032675">
    <property type="entry name" value="LRR_dom_sf"/>
</dbReference>
<name>A0A851Q0T6_ANHAN</name>
<dbReference type="Pfam" id="PF00560">
    <property type="entry name" value="LRR_1"/>
    <property type="match status" value="1"/>
</dbReference>
<evidence type="ECO:0000256" key="2">
    <source>
        <dbReference type="ARBA" id="ARBA00022737"/>
    </source>
</evidence>
<keyword evidence="1" id="KW-0433">Leucine-rich repeat</keyword>
<comment type="caution">
    <text evidence="3">The sequence shown here is derived from an EMBL/GenBank/DDBJ whole genome shotgun (WGS) entry which is preliminary data.</text>
</comment>
<keyword evidence="4" id="KW-1185">Reference proteome</keyword>
<sequence length="265" mass="30151">RDLTDISLLKCFIHLRYVDLSENKLRDLSPLSILTHLLWLKVDGNLLTSACMQELPYLQIISFAHNRIKDMEGITHPRLANLSLKGNKIQAALGLSHGQLFNLQILELRGNMLKSTVGLSLLKLKNLYLAQNAIRSLEGLEGLGQLTKLHLRDNQLETLDGFCSSLKCLQYLNLRNNGISSFQEVAKLQVLPVLQALVLLDNPCCDEPNYRLEVLVLLPHLQRLDKELFEEDERAEASKICLQRQEKVRAAWHGEEKEAKRKGED</sequence>
<dbReference type="PANTHER" id="PTHR46652">
    <property type="entry name" value="LEUCINE-RICH REPEAT AND IQ DOMAIN-CONTAINING PROTEIN 1-RELATED"/>
    <property type="match status" value="1"/>
</dbReference>
<feature type="non-terminal residue" evidence="3">
    <location>
        <position position="265"/>
    </location>
</feature>
<feature type="non-terminal residue" evidence="3">
    <location>
        <position position="1"/>
    </location>
</feature>
<dbReference type="OrthoDB" id="271226at2759"/>
<dbReference type="PROSITE" id="PS51450">
    <property type="entry name" value="LRR"/>
    <property type="match status" value="3"/>
</dbReference>
<evidence type="ECO:0000313" key="4">
    <source>
        <dbReference type="Proteomes" id="UP000657035"/>
    </source>
</evidence>
<dbReference type="PANTHER" id="PTHR46652:SF8">
    <property type="entry name" value="LEUCINE RICH REPEAT CONTAINING 23"/>
    <property type="match status" value="1"/>
</dbReference>
<dbReference type="InterPro" id="IPR003591">
    <property type="entry name" value="Leu-rich_rpt_typical-subtyp"/>
</dbReference>
<dbReference type="InterPro" id="IPR050836">
    <property type="entry name" value="SDS22/Internalin_LRR"/>
</dbReference>
<accession>A0A851Q0T6</accession>
<dbReference type="Gene3D" id="3.80.10.10">
    <property type="entry name" value="Ribonuclease Inhibitor"/>
    <property type="match status" value="2"/>
</dbReference>
<dbReference type="AlphaFoldDB" id="A0A851Q0T6"/>
<dbReference type="InterPro" id="IPR001611">
    <property type="entry name" value="Leu-rich_rpt"/>
</dbReference>
<dbReference type="SUPFAM" id="SSF52058">
    <property type="entry name" value="L domain-like"/>
    <property type="match status" value="1"/>
</dbReference>
<evidence type="ECO:0000256" key="1">
    <source>
        <dbReference type="ARBA" id="ARBA00022614"/>
    </source>
</evidence>
<organism evidence="3 4">
    <name type="scientific">Anhinga anhinga</name>
    <name type="common">Anhinga</name>
    <name type="synonym">Plotus anhinga</name>
    <dbReference type="NCBI Taxonomy" id="56067"/>
    <lineage>
        <taxon>Eukaryota</taxon>
        <taxon>Metazoa</taxon>
        <taxon>Chordata</taxon>
        <taxon>Craniata</taxon>
        <taxon>Vertebrata</taxon>
        <taxon>Euteleostomi</taxon>
        <taxon>Archelosauria</taxon>
        <taxon>Archosauria</taxon>
        <taxon>Dinosauria</taxon>
        <taxon>Saurischia</taxon>
        <taxon>Theropoda</taxon>
        <taxon>Coelurosauria</taxon>
        <taxon>Aves</taxon>
        <taxon>Neognathae</taxon>
        <taxon>Neoaves</taxon>
        <taxon>Aequornithes</taxon>
        <taxon>Suliformes</taxon>
        <taxon>Anhingidae</taxon>
        <taxon>Anhinga</taxon>
    </lineage>
</organism>
<dbReference type="Pfam" id="PF14580">
    <property type="entry name" value="LRR_9"/>
    <property type="match status" value="1"/>
</dbReference>
<dbReference type="Proteomes" id="UP000657035">
    <property type="component" value="Unassembled WGS sequence"/>
</dbReference>
<keyword evidence="2" id="KW-0677">Repeat</keyword>
<evidence type="ECO:0000313" key="3">
    <source>
        <dbReference type="EMBL" id="NXC74015.1"/>
    </source>
</evidence>
<dbReference type="SMART" id="SM00369">
    <property type="entry name" value="LRR_TYP"/>
    <property type="match status" value="4"/>
</dbReference>
<dbReference type="EMBL" id="WBMU01002840">
    <property type="protein sequence ID" value="NXC74015.1"/>
    <property type="molecule type" value="Genomic_DNA"/>
</dbReference>
<proteinExistence type="predicted"/>
<protein>
    <submittedName>
        <fullName evidence="3">LRC23 protein</fullName>
    </submittedName>
</protein>
<dbReference type="SMART" id="SM00365">
    <property type="entry name" value="LRR_SD22"/>
    <property type="match status" value="5"/>
</dbReference>
<reference evidence="3" key="1">
    <citation type="submission" date="2019-09" db="EMBL/GenBank/DDBJ databases">
        <title>Bird 10,000 Genomes (B10K) Project - Family phase.</title>
        <authorList>
            <person name="Zhang G."/>
        </authorList>
    </citation>
    <scope>NUCLEOTIDE SEQUENCE</scope>
    <source>
        <strain evidence="3">B10K-CU-031-38</strain>
    </source>
</reference>